<dbReference type="Proteomes" id="UP000308600">
    <property type="component" value="Unassembled WGS sequence"/>
</dbReference>
<proteinExistence type="predicted"/>
<reference evidence="1 2" key="1">
    <citation type="journal article" date="2019" name="Nat. Ecol. Evol.">
        <title>Megaphylogeny resolves global patterns of mushroom evolution.</title>
        <authorList>
            <person name="Varga T."/>
            <person name="Krizsan K."/>
            <person name="Foldi C."/>
            <person name="Dima B."/>
            <person name="Sanchez-Garcia M."/>
            <person name="Sanchez-Ramirez S."/>
            <person name="Szollosi G.J."/>
            <person name="Szarkandi J.G."/>
            <person name="Papp V."/>
            <person name="Albert L."/>
            <person name="Andreopoulos W."/>
            <person name="Angelini C."/>
            <person name="Antonin V."/>
            <person name="Barry K.W."/>
            <person name="Bougher N.L."/>
            <person name="Buchanan P."/>
            <person name="Buyck B."/>
            <person name="Bense V."/>
            <person name="Catcheside P."/>
            <person name="Chovatia M."/>
            <person name="Cooper J."/>
            <person name="Damon W."/>
            <person name="Desjardin D."/>
            <person name="Finy P."/>
            <person name="Geml J."/>
            <person name="Haridas S."/>
            <person name="Hughes K."/>
            <person name="Justo A."/>
            <person name="Karasinski D."/>
            <person name="Kautmanova I."/>
            <person name="Kiss B."/>
            <person name="Kocsube S."/>
            <person name="Kotiranta H."/>
            <person name="LaButti K.M."/>
            <person name="Lechner B.E."/>
            <person name="Liimatainen K."/>
            <person name="Lipzen A."/>
            <person name="Lukacs Z."/>
            <person name="Mihaltcheva S."/>
            <person name="Morgado L.N."/>
            <person name="Niskanen T."/>
            <person name="Noordeloos M.E."/>
            <person name="Ohm R.A."/>
            <person name="Ortiz-Santana B."/>
            <person name="Ovrebo C."/>
            <person name="Racz N."/>
            <person name="Riley R."/>
            <person name="Savchenko A."/>
            <person name="Shiryaev A."/>
            <person name="Soop K."/>
            <person name="Spirin V."/>
            <person name="Szebenyi C."/>
            <person name="Tomsovsky M."/>
            <person name="Tulloss R.E."/>
            <person name="Uehling J."/>
            <person name="Grigoriev I.V."/>
            <person name="Vagvolgyi C."/>
            <person name="Papp T."/>
            <person name="Martin F.M."/>
            <person name="Miettinen O."/>
            <person name="Hibbett D.S."/>
            <person name="Nagy L.G."/>
        </authorList>
    </citation>
    <scope>NUCLEOTIDE SEQUENCE [LARGE SCALE GENOMIC DNA]</scope>
    <source>
        <strain evidence="1 2">NL-1719</strain>
    </source>
</reference>
<evidence type="ECO:0000313" key="2">
    <source>
        <dbReference type="Proteomes" id="UP000308600"/>
    </source>
</evidence>
<sequence length="491" mass="55714">MPFSSLPLDVLIHLFSIVDGESLLKCREVCRTFSTLISNDIGLQYKLELYHSGMINDPTKYSKISTNQRLESLRTFLSRPQRWAETWPEETILGTEGIGNFLEWLWVYDSKLLACLTTAFHLRCFEFGPPGSVVPYRQWDVTPEPHLHRPKSLSIDQKQDLLVLADSVGVFGASLLRIHILSLSGGSPHPNAMKPFIEIRKYVENGFTLSLESRIYENLLAIGISQAFISQAMEIAIFDWTTGERLGVILGSEYMFFDTQHILLGRPHPEQNHGVLEIHSIGRSQPLIVLLLGVPRPLHLLFGKNTSARGVSDQYSFTSDPDLTMITCSLRYHSTETQILCIFPAFVIRNLLEESCQNNDDDTSETPMEIPWGTWPQCTFIWPVHSQRAPIYTAGNRVASSHHNKDEEETLMIYQFHPRWIRHPMTFRDLGQDNLHSGLDSAPVLYGMERIETVPLPKPEMVITTGRVDKVWMDDGLLVVVQPAGVTFARA</sequence>
<dbReference type="EMBL" id="ML208642">
    <property type="protein sequence ID" value="TFK61623.1"/>
    <property type="molecule type" value="Genomic_DNA"/>
</dbReference>
<evidence type="ECO:0000313" key="1">
    <source>
        <dbReference type="EMBL" id="TFK61623.1"/>
    </source>
</evidence>
<name>A0ACD3A704_9AGAR</name>
<gene>
    <name evidence="1" type="ORF">BDN72DRAFT_965053</name>
</gene>
<organism evidence="1 2">
    <name type="scientific">Pluteus cervinus</name>
    <dbReference type="NCBI Taxonomy" id="181527"/>
    <lineage>
        <taxon>Eukaryota</taxon>
        <taxon>Fungi</taxon>
        <taxon>Dikarya</taxon>
        <taxon>Basidiomycota</taxon>
        <taxon>Agaricomycotina</taxon>
        <taxon>Agaricomycetes</taxon>
        <taxon>Agaricomycetidae</taxon>
        <taxon>Agaricales</taxon>
        <taxon>Pluteineae</taxon>
        <taxon>Pluteaceae</taxon>
        <taxon>Pluteus</taxon>
    </lineage>
</organism>
<protein>
    <submittedName>
        <fullName evidence="1">Uncharacterized protein</fullName>
    </submittedName>
</protein>
<accession>A0ACD3A704</accession>
<keyword evidence="2" id="KW-1185">Reference proteome</keyword>